<reference evidence="1 2" key="1">
    <citation type="submission" date="2014-06" db="EMBL/GenBank/DDBJ databases">
        <authorList>
            <consortium name="DOE Joint Genome Institute"/>
            <person name="Kuo A."/>
            <person name="Kohler A."/>
            <person name="Nagy L.G."/>
            <person name="Floudas D."/>
            <person name="Copeland A."/>
            <person name="Barry K.W."/>
            <person name="Cichocki N."/>
            <person name="Veneault-Fourrey C."/>
            <person name="LaButti K."/>
            <person name="Lindquist E.A."/>
            <person name="Lipzen A."/>
            <person name="Lundell T."/>
            <person name="Morin E."/>
            <person name="Murat C."/>
            <person name="Sun H."/>
            <person name="Tunlid A."/>
            <person name="Henrissat B."/>
            <person name="Grigoriev I.V."/>
            <person name="Hibbett D.S."/>
            <person name="Martin F."/>
            <person name="Nordberg H.P."/>
            <person name="Cantor M.N."/>
            <person name="Hua S.X."/>
        </authorList>
    </citation>
    <scope>NUCLEOTIDE SEQUENCE [LARGE SCALE GENOMIC DNA]</scope>
    <source>
        <strain evidence="1 2">ATCC 200175</strain>
    </source>
</reference>
<sequence>MYEECLGAAQHWRDAVTKKERENIFKETGIRWSELLRLPYWDPTRSMVVDGMHNLFLRLVQFHFRDLIIIDKPSNKELCKFQKEPDTPLDAKELAKGRKMLASKPTYAIFNRLRAPVLLKLVEEGGGFADLDSNQKRPTKKSMVDVLLSKPVQPPVPMEVDDEDVVMDDGIIGQDIVEEYQNFKNDVNKKKKAVEPLTDPEINIIQGKLRSIMLTYTELCSCMVMIH</sequence>
<dbReference type="AlphaFoldDB" id="A0A0C9T4L4"/>
<reference evidence="2" key="2">
    <citation type="submission" date="2015-01" db="EMBL/GenBank/DDBJ databases">
        <title>Evolutionary Origins and Diversification of the Mycorrhizal Mutualists.</title>
        <authorList>
            <consortium name="DOE Joint Genome Institute"/>
            <consortium name="Mycorrhizal Genomics Consortium"/>
            <person name="Kohler A."/>
            <person name="Kuo A."/>
            <person name="Nagy L.G."/>
            <person name="Floudas D."/>
            <person name="Copeland A."/>
            <person name="Barry K.W."/>
            <person name="Cichocki N."/>
            <person name="Veneault-Fourrey C."/>
            <person name="LaButti K."/>
            <person name="Lindquist E.A."/>
            <person name="Lipzen A."/>
            <person name="Lundell T."/>
            <person name="Morin E."/>
            <person name="Murat C."/>
            <person name="Riley R."/>
            <person name="Ohm R."/>
            <person name="Sun H."/>
            <person name="Tunlid A."/>
            <person name="Henrissat B."/>
            <person name="Grigoriev I.V."/>
            <person name="Hibbett D.S."/>
            <person name="Martin F."/>
        </authorList>
    </citation>
    <scope>NUCLEOTIDE SEQUENCE [LARGE SCALE GENOMIC DNA]</scope>
    <source>
        <strain evidence="2">ATCC 200175</strain>
    </source>
</reference>
<name>A0A0C9T4L4_PAXIN</name>
<dbReference type="EMBL" id="KN819402">
    <property type="protein sequence ID" value="KIJ10610.1"/>
    <property type="molecule type" value="Genomic_DNA"/>
</dbReference>
<organism evidence="1 2">
    <name type="scientific">Paxillus involutus ATCC 200175</name>
    <dbReference type="NCBI Taxonomy" id="664439"/>
    <lineage>
        <taxon>Eukaryota</taxon>
        <taxon>Fungi</taxon>
        <taxon>Dikarya</taxon>
        <taxon>Basidiomycota</taxon>
        <taxon>Agaricomycotina</taxon>
        <taxon>Agaricomycetes</taxon>
        <taxon>Agaricomycetidae</taxon>
        <taxon>Boletales</taxon>
        <taxon>Paxilineae</taxon>
        <taxon>Paxillaceae</taxon>
        <taxon>Paxillus</taxon>
    </lineage>
</organism>
<accession>A0A0C9T4L4</accession>
<dbReference type="OrthoDB" id="3269001at2759"/>
<evidence type="ECO:0000313" key="1">
    <source>
        <dbReference type="EMBL" id="KIJ10610.1"/>
    </source>
</evidence>
<protein>
    <submittedName>
        <fullName evidence="1">Uncharacterized protein</fullName>
    </submittedName>
</protein>
<proteinExistence type="predicted"/>
<evidence type="ECO:0000313" key="2">
    <source>
        <dbReference type="Proteomes" id="UP000053647"/>
    </source>
</evidence>
<keyword evidence="2" id="KW-1185">Reference proteome</keyword>
<dbReference type="HOGENOM" id="CLU_1220028_0_0_1"/>
<gene>
    <name evidence="1" type="ORF">PAXINDRAFT_16444</name>
</gene>
<dbReference type="Proteomes" id="UP000053647">
    <property type="component" value="Unassembled WGS sequence"/>
</dbReference>